<reference evidence="1 2" key="1">
    <citation type="submission" date="2020-09" db="EMBL/GenBank/DDBJ databases">
        <title>De no assembly of potato wild relative species, Solanum commersonii.</title>
        <authorList>
            <person name="Cho K."/>
        </authorList>
    </citation>
    <scope>NUCLEOTIDE SEQUENCE [LARGE SCALE GENOMIC DNA]</scope>
    <source>
        <strain evidence="1">LZ3.2</strain>
        <tissue evidence="1">Leaf</tissue>
    </source>
</reference>
<accession>A0A9J5YWH0</accession>
<keyword evidence="2" id="KW-1185">Reference proteome</keyword>
<evidence type="ECO:0000313" key="2">
    <source>
        <dbReference type="Proteomes" id="UP000824120"/>
    </source>
</evidence>
<name>A0A9J5YWH0_SOLCO</name>
<protein>
    <submittedName>
        <fullName evidence="1">Uncharacterized protein</fullName>
    </submittedName>
</protein>
<sequence length="103" mass="11734">MILKLQLVAGPQGCIVCNLTMHFCKRFPHLKPMTFWSHDNNFTRHPKAPFQSSKGRDLGSNVEVESRGRVRISNLWLRLDLRLGIRVRVGSRLGVGVGFYVKS</sequence>
<gene>
    <name evidence="1" type="ORF">H5410_026559</name>
</gene>
<organism evidence="1 2">
    <name type="scientific">Solanum commersonii</name>
    <name type="common">Commerson's wild potato</name>
    <name type="synonym">Commerson's nightshade</name>
    <dbReference type="NCBI Taxonomy" id="4109"/>
    <lineage>
        <taxon>Eukaryota</taxon>
        <taxon>Viridiplantae</taxon>
        <taxon>Streptophyta</taxon>
        <taxon>Embryophyta</taxon>
        <taxon>Tracheophyta</taxon>
        <taxon>Spermatophyta</taxon>
        <taxon>Magnoliopsida</taxon>
        <taxon>eudicotyledons</taxon>
        <taxon>Gunneridae</taxon>
        <taxon>Pentapetalae</taxon>
        <taxon>asterids</taxon>
        <taxon>lamiids</taxon>
        <taxon>Solanales</taxon>
        <taxon>Solanaceae</taxon>
        <taxon>Solanoideae</taxon>
        <taxon>Solaneae</taxon>
        <taxon>Solanum</taxon>
    </lineage>
</organism>
<dbReference type="AlphaFoldDB" id="A0A9J5YWH0"/>
<evidence type="ECO:0000313" key="1">
    <source>
        <dbReference type="EMBL" id="KAG5605067.1"/>
    </source>
</evidence>
<dbReference type="Proteomes" id="UP000824120">
    <property type="component" value="Chromosome 5"/>
</dbReference>
<comment type="caution">
    <text evidence="1">The sequence shown here is derived from an EMBL/GenBank/DDBJ whole genome shotgun (WGS) entry which is preliminary data.</text>
</comment>
<proteinExistence type="predicted"/>
<dbReference type="EMBL" id="JACXVP010000005">
    <property type="protein sequence ID" value="KAG5605067.1"/>
    <property type="molecule type" value="Genomic_DNA"/>
</dbReference>